<proteinExistence type="predicted"/>
<feature type="region of interest" description="Disordered" evidence="1">
    <location>
        <begin position="730"/>
        <end position="759"/>
    </location>
</feature>
<feature type="compositionally biased region" description="Low complexity" evidence="1">
    <location>
        <begin position="249"/>
        <end position="272"/>
    </location>
</feature>
<dbReference type="Pfam" id="PF00730">
    <property type="entry name" value="HhH-GPD"/>
    <property type="match status" value="1"/>
</dbReference>
<reference evidence="3 4" key="1">
    <citation type="submission" date="2023-05" db="EMBL/GenBank/DDBJ databases">
        <title>A 100% complete, gapless, phased diploid assembly of the Scenedesmus obliquus UTEX 3031 genome.</title>
        <authorList>
            <person name="Biondi T.C."/>
            <person name="Hanschen E.R."/>
            <person name="Kwon T."/>
            <person name="Eng W."/>
            <person name="Kruse C.P.S."/>
            <person name="Koehler S.I."/>
            <person name="Kunde Y."/>
            <person name="Gleasner C.D."/>
            <person name="You Mak K.T."/>
            <person name="Polle J."/>
            <person name="Hovde B.T."/>
            <person name="Starkenburg S.R."/>
        </authorList>
    </citation>
    <scope>NUCLEOTIDE SEQUENCE [LARGE SCALE GENOMIC DNA]</scope>
    <source>
        <strain evidence="3 4">DOE0152z</strain>
    </source>
</reference>
<dbReference type="Gene3D" id="1.10.340.30">
    <property type="entry name" value="Hypothetical protein, domain 2"/>
    <property type="match status" value="1"/>
</dbReference>
<dbReference type="InterPro" id="IPR011257">
    <property type="entry name" value="DNA_glycosylase"/>
</dbReference>
<dbReference type="PANTHER" id="PTHR47203">
    <property type="match status" value="1"/>
</dbReference>
<dbReference type="EMBL" id="CP126208">
    <property type="protein sequence ID" value="WIA08314.1"/>
    <property type="molecule type" value="Genomic_DNA"/>
</dbReference>
<accession>A0ABY8THC4</accession>
<dbReference type="Gene3D" id="1.10.1670.10">
    <property type="entry name" value="Helix-hairpin-Helix base-excision DNA repair enzymes (C-terminal)"/>
    <property type="match status" value="1"/>
</dbReference>
<protein>
    <recommendedName>
        <fullName evidence="2">HhH-GPD domain-containing protein</fullName>
    </recommendedName>
</protein>
<dbReference type="SMART" id="SM00478">
    <property type="entry name" value="ENDO3c"/>
    <property type="match status" value="1"/>
</dbReference>
<gene>
    <name evidence="3" type="ORF">OEZ85_007756</name>
</gene>
<feature type="region of interest" description="Disordered" evidence="1">
    <location>
        <begin position="247"/>
        <end position="278"/>
    </location>
</feature>
<dbReference type="PANTHER" id="PTHR47203:SF1">
    <property type="entry name" value="HYPOTHETICAL BASE EXCISION DNA REPAIR PROTEIN (EUROFUNG)"/>
    <property type="match status" value="1"/>
</dbReference>
<evidence type="ECO:0000313" key="4">
    <source>
        <dbReference type="Proteomes" id="UP001244341"/>
    </source>
</evidence>
<dbReference type="SMART" id="SM01411">
    <property type="entry name" value="Ephrin_rec_like"/>
    <property type="match status" value="4"/>
</dbReference>
<dbReference type="Gene3D" id="2.10.50.10">
    <property type="entry name" value="Tumor Necrosis Factor Receptor, subunit A, domain 2"/>
    <property type="match status" value="1"/>
</dbReference>
<name>A0ABY8THC4_TETOB</name>
<dbReference type="InterPro" id="IPR009030">
    <property type="entry name" value="Growth_fac_rcpt_cys_sf"/>
</dbReference>
<dbReference type="Proteomes" id="UP001244341">
    <property type="component" value="Chromosome 1b"/>
</dbReference>
<dbReference type="InterPro" id="IPR023170">
    <property type="entry name" value="HhH_base_excis_C"/>
</dbReference>
<dbReference type="InterPro" id="IPR003265">
    <property type="entry name" value="HhH-GPD_domain"/>
</dbReference>
<dbReference type="CDD" id="cd00056">
    <property type="entry name" value="ENDO3c"/>
    <property type="match status" value="1"/>
</dbReference>
<dbReference type="SUPFAM" id="SSF48150">
    <property type="entry name" value="DNA-glycosylase"/>
    <property type="match status" value="1"/>
</dbReference>
<sequence>MKGSSSSSKSSSSRPLPQECVAVCDALANLHGRPSLKRDQPRDGCEIQEPHSVLDSLVRTILSQNTTDITSQRAFSQLKAAFPTWEAVRTAAPGTVEAAIKVGGLADIKAARIKAILDSLLQQQGSLSLEHLRQQPAELIKAQLGSYKGVGPKTIACVLMFCLGRAEFPVDTHVWEISKQLGWVAAGASREQTYEHLNARVPDDIKYDLHVLMVQHGKVCAACGKRGSGQKRKAPDVPCPLAPFKGRKGYSSSNSSMAAAGSSKGSKGSSSSKDAKKQVSLPCRGADILSATLGLSNILSMKKASMAGCALALALVLLACTGSQAATMCAPGTGLKNFDFFGFLGGIVGGSSNTGSATCKPCGAWEASKGGLDAKCELCVPLLSAPNSQQTSCECLPGAYVSAETSSTSVQRTCTSCGPNAVSTTRNAASCVACPAGAIAGKNNLCSCPTGFKATGINIFGVIGCTKCAEGTVSPGGLSDTCSTCTGGTIPMEAGDFCGCQPGTRMETRLAADGEPIKCTACQSVFEYTAESNRLMMCKQCQPFSYANAEHTACECSGGYYAENPAVQPVRCRRCPSGTYKAEAGNGGLDACIACPAGLEPSGSAKSCVAPLCPPGTQAKADGSCELCDEHSFNYRRGGTCSPCTDNTMASPDRTKCDACITGYTQTSDSGEDLKCNGCMPGLAWNTVTSKCDEDLEHAKQVAALNAQANDEAWKAYQPQQFMAPAKKIATNNPDKPASKSGGSLSLPGRFGTTEDPIQTDDQYVYENKDKIAQANKLAAEGLARGEKFEDIVAELEKNA</sequence>
<organism evidence="3 4">
    <name type="scientific">Tetradesmus obliquus</name>
    <name type="common">Green alga</name>
    <name type="synonym">Acutodesmus obliquus</name>
    <dbReference type="NCBI Taxonomy" id="3088"/>
    <lineage>
        <taxon>Eukaryota</taxon>
        <taxon>Viridiplantae</taxon>
        <taxon>Chlorophyta</taxon>
        <taxon>core chlorophytes</taxon>
        <taxon>Chlorophyceae</taxon>
        <taxon>CS clade</taxon>
        <taxon>Sphaeropleales</taxon>
        <taxon>Scenedesmaceae</taxon>
        <taxon>Tetradesmus</taxon>
    </lineage>
</organism>
<feature type="domain" description="HhH-GPD" evidence="2">
    <location>
        <begin position="62"/>
        <end position="219"/>
    </location>
</feature>
<dbReference type="SUPFAM" id="SSF57184">
    <property type="entry name" value="Growth factor receptor domain"/>
    <property type="match status" value="2"/>
</dbReference>
<evidence type="ECO:0000259" key="2">
    <source>
        <dbReference type="SMART" id="SM00478"/>
    </source>
</evidence>
<evidence type="ECO:0000256" key="1">
    <source>
        <dbReference type="SAM" id="MobiDB-lite"/>
    </source>
</evidence>
<evidence type="ECO:0000313" key="3">
    <source>
        <dbReference type="EMBL" id="WIA08314.1"/>
    </source>
</evidence>
<keyword evidence="4" id="KW-1185">Reference proteome</keyword>